<dbReference type="PROSITE" id="PS50088">
    <property type="entry name" value="ANK_REPEAT"/>
    <property type="match status" value="3"/>
</dbReference>
<evidence type="ECO:0000256" key="3">
    <source>
        <dbReference type="PROSITE-ProRule" id="PRU00023"/>
    </source>
</evidence>
<dbReference type="GO" id="GO:0004842">
    <property type="term" value="F:ubiquitin-protein transferase activity"/>
    <property type="evidence" value="ECO:0007669"/>
    <property type="project" value="TreeGrafter"/>
</dbReference>
<name>A0A6U4NDS2_HEMAN</name>
<accession>A0A6U4NDS2</accession>
<dbReference type="PANTHER" id="PTHR24171">
    <property type="entry name" value="ANKYRIN REPEAT DOMAIN-CONTAINING PROTEIN 39-RELATED"/>
    <property type="match status" value="1"/>
</dbReference>
<feature type="repeat" description="ANK" evidence="3">
    <location>
        <begin position="133"/>
        <end position="165"/>
    </location>
</feature>
<dbReference type="PROSITE" id="PS50297">
    <property type="entry name" value="ANK_REP_REGION"/>
    <property type="match status" value="1"/>
</dbReference>
<dbReference type="EMBL" id="HBFX01033158">
    <property type="protein sequence ID" value="CAD8968955.1"/>
    <property type="molecule type" value="Transcribed_RNA"/>
</dbReference>
<dbReference type="InterPro" id="IPR036770">
    <property type="entry name" value="Ankyrin_rpt-contain_sf"/>
</dbReference>
<keyword evidence="1" id="KW-0677">Repeat</keyword>
<sequence>MSQSMSGAPMYDPDLATYLAIGQLHGACHRGSSADVKRLLEEGEDINEKANSGLTPLMCAVKTIGPKPGDDQLVQLLLDNNAEVNAVDILGDSALHVAVAQVESLNELLPKGFDKIVDMLIKGNADINLVDKLGQTPLHRAALRGNAKSIKLLMDAGADTEIIDRSGRTPRDCVFDDSLLPLLERPKEPEGDEEEGA</sequence>
<dbReference type="Pfam" id="PF12796">
    <property type="entry name" value="Ank_2"/>
    <property type="match status" value="1"/>
</dbReference>
<gene>
    <name evidence="4" type="ORF">HAND00432_LOCUS19951</name>
</gene>
<evidence type="ECO:0000313" key="4">
    <source>
        <dbReference type="EMBL" id="CAD8968955.1"/>
    </source>
</evidence>
<dbReference type="GO" id="GO:0085020">
    <property type="term" value="P:protein K6-linked ubiquitination"/>
    <property type="evidence" value="ECO:0007669"/>
    <property type="project" value="TreeGrafter"/>
</dbReference>
<feature type="repeat" description="ANK" evidence="3">
    <location>
        <begin position="90"/>
        <end position="132"/>
    </location>
</feature>
<dbReference type="PANTHER" id="PTHR24171:SF8">
    <property type="entry name" value="BRCA1-ASSOCIATED RING DOMAIN PROTEIN 1"/>
    <property type="match status" value="1"/>
</dbReference>
<feature type="repeat" description="ANK" evidence="3">
    <location>
        <begin position="52"/>
        <end position="89"/>
    </location>
</feature>
<dbReference type="SUPFAM" id="SSF48403">
    <property type="entry name" value="Ankyrin repeat"/>
    <property type="match status" value="1"/>
</dbReference>
<proteinExistence type="predicted"/>
<dbReference type="SMART" id="SM00248">
    <property type="entry name" value="ANK"/>
    <property type="match status" value="3"/>
</dbReference>
<dbReference type="AlphaFoldDB" id="A0A6U4NDS2"/>
<evidence type="ECO:0000256" key="1">
    <source>
        <dbReference type="ARBA" id="ARBA00022737"/>
    </source>
</evidence>
<organism evidence="4">
    <name type="scientific">Hemiselmis andersenii</name>
    <name type="common">Cryptophyte alga</name>
    <dbReference type="NCBI Taxonomy" id="464988"/>
    <lineage>
        <taxon>Eukaryota</taxon>
        <taxon>Cryptophyceae</taxon>
        <taxon>Cryptomonadales</taxon>
        <taxon>Hemiselmidaceae</taxon>
        <taxon>Hemiselmis</taxon>
    </lineage>
</organism>
<dbReference type="Gene3D" id="1.25.40.20">
    <property type="entry name" value="Ankyrin repeat-containing domain"/>
    <property type="match status" value="1"/>
</dbReference>
<protein>
    <submittedName>
        <fullName evidence="4">Uncharacterized protein</fullName>
    </submittedName>
</protein>
<dbReference type="Pfam" id="PF13857">
    <property type="entry name" value="Ank_5"/>
    <property type="match status" value="1"/>
</dbReference>
<reference evidence="4" key="1">
    <citation type="submission" date="2021-01" db="EMBL/GenBank/DDBJ databases">
        <authorList>
            <person name="Corre E."/>
            <person name="Pelletier E."/>
            <person name="Niang G."/>
            <person name="Scheremetjew M."/>
            <person name="Finn R."/>
            <person name="Kale V."/>
            <person name="Holt S."/>
            <person name="Cochrane G."/>
            <person name="Meng A."/>
            <person name="Brown T."/>
            <person name="Cohen L."/>
        </authorList>
    </citation>
    <scope>NUCLEOTIDE SEQUENCE</scope>
    <source>
        <strain evidence="4">CCMP644</strain>
    </source>
</reference>
<evidence type="ECO:0000256" key="2">
    <source>
        <dbReference type="ARBA" id="ARBA00023043"/>
    </source>
</evidence>
<dbReference type="InterPro" id="IPR002110">
    <property type="entry name" value="Ankyrin_rpt"/>
</dbReference>
<keyword evidence="2 3" id="KW-0040">ANK repeat</keyword>